<feature type="domain" description="Integrase catalytic" evidence="6">
    <location>
        <begin position="124"/>
        <end position="216"/>
    </location>
</feature>
<comment type="caution">
    <text evidence="7">The sequence shown here is derived from an EMBL/GenBank/DDBJ whole genome shotgun (WGS) entry which is preliminary data.</text>
</comment>
<dbReference type="Pfam" id="PF17791">
    <property type="entry name" value="MG3"/>
    <property type="match status" value="1"/>
</dbReference>
<gene>
    <name evidence="7" type="primary">C3</name>
    <name evidence="7" type="ORF">TNCT_147851</name>
</gene>
<dbReference type="Gene3D" id="2.60.40.10">
    <property type="entry name" value="Immunoglobulins"/>
    <property type="match status" value="2"/>
</dbReference>
<dbReference type="InterPro" id="IPR025724">
    <property type="entry name" value="GAG-pre-integrase_dom"/>
</dbReference>
<dbReference type="InterPro" id="IPR000020">
    <property type="entry name" value="Anaphylatoxin/fibulin"/>
</dbReference>
<dbReference type="PANTHER" id="PTHR11412">
    <property type="entry name" value="MACROGLOBULIN / COMPLEMENT"/>
    <property type="match status" value="1"/>
</dbReference>
<dbReference type="SMART" id="SM01359">
    <property type="entry name" value="A2M_N_2"/>
    <property type="match status" value="1"/>
</dbReference>
<dbReference type="Gene3D" id="6.20.50.160">
    <property type="match status" value="1"/>
</dbReference>
<evidence type="ECO:0000256" key="2">
    <source>
        <dbReference type="ARBA" id="ARBA00022525"/>
    </source>
</evidence>
<dbReference type="GO" id="GO:0005576">
    <property type="term" value="C:extracellular region"/>
    <property type="evidence" value="ECO:0007669"/>
    <property type="project" value="UniProtKB-SubCell"/>
</dbReference>
<comment type="subcellular location">
    <subcellularLocation>
        <location evidence="1">Secreted</location>
    </subcellularLocation>
</comment>
<dbReference type="InterPro" id="IPR036397">
    <property type="entry name" value="RNaseH_sf"/>
</dbReference>
<dbReference type="InterPro" id="IPR041555">
    <property type="entry name" value="MG3"/>
</dbReference>
<keyword evidence="8" id="KW-1185">Reference proteome</keyword>
<evidence type="ECO:0000313" key="7">
    <source>
        <dbReference type="EMBL" id="GFR30612.1"/>
    </source>
</evidence>
<organism evidence="7 8">
    <name type="scientific">Trichonephila clavata</name>
    <name type="common">Joro spider</name>
    <name type="synonym">Nephila clavata</name>
    <dbReference type="NCBI Taxonomy" id="2740835"/>
    <lineage>
        <taxon>Eukaryota</taxon>
        <taxon>Metazoa</taxon>
        <taxon>Ecdysozoa</taxon>
        <taxon>Arthropoda</taxon>
        <taxon>Chelicerata</taxon>
        <taxon>Arachnida</taxon>
        <taxon>Araneae</taxon>
        <taxon>Araneomorphae</taxon>
        <taxon>Entelegynae</taxon>
        <taxon>Araneoidea</taxon>
        <taxon>Nephilidae</taxon>
        <taxon>Trichonephila</taxon>
    </lineage>
</organism>
<dbReference type="PROSITE" id="PS50994">
    <property type="entry name" value="INTEGRASE"/>
    <property type="match status" value="1"/>
</dbReference>
<feature type="domain" description="Anaphylatoxin-like" evidence="5">
    <location>
        <begin position="1004"/>
        <end position="1044"/>
    </location>
</feature>
<dbReference type="SUPFAM" id="SSF47686">
    <property type="entry name" value="Anaphylotoxins (complement system)"/>
    <property type="match status" value="1"/>
</dbReference>
<dbReference type="Pfam" id="PF00207">
    <property type="entry name" value="A2M"/>
    <property type="match status" value="1"/>
</dbReference>
<feature type="compositionally biased region" description="Basic and acidic residues" evidence="4">
    <location>
        <begin position="1189"/>
        <end position="1198"/>
    </location>
</feature>
<evidence type="ECO:0000313" key="8">
    <source>
        <dbReference type="Proteomes" id="UP000887116"/>
    </source>
</evidence>
<dbReference type="Gene3D" id="2.60.40.1930">
    <property type="match status" value="3"/>
</dbReference>
<dbReference type="GO" id="GO:0015074">
    <property type="term" value="P:DNA integration"/>
    <property type="evidence" value="ECO:0007669"/>
    <property type="project" value="InterPro"/>
</dbReference>
<keyword evidence="3" id="KW-1015">Disulfide bond</keyword>
<dbReference type="OrthoDB" id="6359008at2759"/>
<dbReference type="PANTHER" id="PTHR11412:SF166">
    <property type="entry name" value="NTR DOMAIN-CONTAINING PROTEIN"/>
    <property type="match status" value="1"/>
</dbReference>
<proteinExistence type="predicted"/>
<protein>
    <submittedName>
        <fullName evidence="7">Complement C3</fullName>
    </submittedName>
</protein>
<feature type="region of interest" description="Disordered" evidence="4">
    <location>
        <begin position="1189"/>
        <end position="1223"/>
    </location>
</feature>
<dbReference type="Pfam" id="PF17790">
    <property type="entry name" value="MG1"/>
    <property type="match status" value="1"/>
</dbReference>
<dbReference type="GO" id="GO:0003676">
    <property type="term" value="F:nucleic acid binding"/>
    <property type="evidence" value="ECO:0007669"/>
    <property type="project" value="InterPro"/>
</dbReference>
<dbReference type="InterPro" id="IPR001584">
    <property type="entry name" value="Integrase_cat-core"/>
</dbReference>
<sequence length="1259" mass="142061">MWYVPDISRNLFSISQTIKRGFKFQESKDECSLLRDDRVRLKRVRAVHGLYALEMRVLYPKVCVASADQSLQLWHERLCHQNKAHVNDILRKYQIKGDAKDSQICDGCCYGKQSRRPFGTRKQRATTPGELINIDVCGPMQQQSLGGAKYYVCFKDDFTKYRRVFFMQSKNEVSECLETFLNEAKNTGHMIKEVLSDGGGEVINSTVKSLLEKSGISSRIYGNSEEEPLQTPEADVEKEMEKISCNAEDTEETLVQQSSRNLRDRSILKMPAKFDSFVLLAEHIEPETYKEAMASEDSDKWLAAMKEELESLSNNNTWILSLSSIAVQNMRCYIAIFLAVLSTAWGQTFYVVAPNTLRLDSDETIAIALEGKPVALVTTYIQDHPGKIKNLTKINLDVNSAAPEIFKVHVRSEDLPSSFLSTLGEKSVLLTVHSDNFHKEILIPVSNKTGYVFIQTDKPIYTPNQLVHIRIIPLNEDALPSNKPIKLQIKNPNGTTMEETTFIKGKSSKFQTAFARHMYKFPNFPYIGEWTVTVNYGYGLDQSTTVHFELQEYVLPTFTVELKTPEIILESDKDIVFSVNAQYVYGEKVKGTVSYRLGVKGEAPQVTYFAVVGPPKTLIDGFHQQVVSTNEFARQEDIGWFPEIEGSHLVVEATVMEDTTGNKEVAKDANGRFSKTPFIISFKRCLQDFKPGLMSVFEADINYINGKPAAKIPTRISATADGQPLEITVPTSISDDEGKVTFEIQPERHHNTISIKLETEDPRHVGQQATGHFLQHRFQSSTKAFIALDRSSVHRKKVGDKFGKIVHVDPSTMNNVYYAVITKGKIVQMVKLRDGDFKIKVIEFSITQDMVPSFRLVVWAIYEDELLVDSLNIDIDDTCPPEAEVFIEPKFEAAEPGRTGFIHYTGKKSTLFGISGIDTAVYALSEKDVLTRAKIFKAMAKHDLGCGPGGGITTETVLGNSGILIASNKYTPKPGESSCVAIKRRKRAIASEILSKYEGSDNLCCALGLNKDRYNRNCETRTNILTRYFEGKHENCSRIFLECCLYGKEHGFTDMKLMRTGMNLARMGGASADDIKFFSEDEEDVFEQDATVRRDFRETIFFEDFELGADGTKDFQVSLPHSITTWVFQAVSVSSSHGICVSEPKLIVSKRRIFLQLNLPYSVVRNEQVEIQATLFNYGFNKIRSLSRESRHEKSEHGKKQKIPAETTETEHSSKTSFPSDKPMREHVKEIRVSVYGSDYCYSISFKGQLGEDKAQNYV</sequence>
<dbReference type="EMBL" id="BMAO01029279">
    <property type="protein sequence ID" value="GFR30612.1"/>
    <property type="molecule type" value="Genomic_DNA"/>
</dbReference>
<dbReference type="GO" id="GO:0004866">
    <property type="term" value="F:endopeptidase inhibitor activity"/>
    <property type="evidence" value="ECO:0007669"/>
    <property type="project" value="InterPro"/>
</dbReference>
<dbReference type="SMART" id="SM01360">
    <property type="entry name" value="A2M"/>
    <property type="match status" value="1"/>
</dbReference>
<dbReference type="Proteomes" id="UP000887116">
    <property type="component" value="Unassembled WGS sequence"/>
</dbReference>
<evidence type="ECO:0000256" key="4">
    <source>
        <dbReference type="SAM" id="MobiDB-lite"/>
    </source>
</evidence>
<dbReference type="InterPro" id="IPR002890">
    <property type="entry name" value="MG2"/>
</dbReference>
<dbReference type="InterPro" id="IPR012337">
    <property type="entry name" value="RNaseH-like_sf"/>
</dbReference>
<dbReference type="SUPFAM" id="SSF53098">
    <property type="entry name" value="Ribonuclease H-like"/>
    <property type="match status" value="1"/>
</dbReference>
<name>A0A8X6M3F9_TRICU</name>
<dbReference type="Pfam" id="PF13976">
    <property type="entry name" value="gag_pre-integrs"/>
    <property type="match status" value="1"/>
</dbReference>
<dbReference type="Gene3D" id="1.20.91.20">
    <property type="entry name" value="Anaphylotoxins (complement system)"/>
    <property type="match status" value="1"/>
</dbReference>
<dbReference type="InterPro" id="IPR041425">
    <property type="entry name" value="C3/4/5_MG1"/>
</dbReference>
<evidence type="ECO:0000256" key="1">
    <source>
        <dbReference type="ARBA" id="ARBA00004613"/>
    </source>
</evidence>
<dbReference type="AlphaFoldDB" id="A0A8X6M3F9"/>
<evidence type="ECO:0000259" key="5">
    <source>
        <dbReference type="PROSITE" id="PS01178"/>
    </source>
</evidence>
<dbReference type="Gene3D" id="3.30.420.10">
    <property type="entry name" value="Ribonuclease H-like superfamily/Ribonuclease H"/>
    <property type="match status" value="1"/>
</dbReference>
<dbReference type="InterPro" id="IPR018081">
    <property type="entry name" value="Anaphylatoxin_comp_syst"/>
</dbReference>
<dbReference type="InterPro" id="IPR001599">
    <property type="entry name" value="Macroglobln_a2"/>
</dbReference>
<evidence type="ECO:0000256" key="3">
    <source>
        <dbReference type="ARBA" id="ARBA00023157"/>
    </source>
</evidence>
<dbReference type="InterPro" id="IPR050473">
    <property type="entry name" value="A2M/Complement_sys"/>
</dbReference>
<dbReference type="Gene3D" id="2.20.130.20">
    <property type="match status" value="1"/>
</dbReference>
<reference evidence="7" key="1">
    <citation type="submission" date="2020-07" db="EMBL/GenBank/DDBJ databases">
        <title>Multicomponent nature underlies the extraordinary mechanical properties of spider dragline silk.</title>
        <authorList>
            <person name="Kono N."/>
            <person name="Nakamura H."/>
            <person name="Mori M."/>
            <person name="Yoshida Y."/>
            <person name="Ohtoshi R."/>
            <person name="Malay A.D."/>
            <person name="Moran D.A.P."/>
            <person name="Tomita M."/>
            <person name="Numata K."/>
            <person name="Arakawa K."/>
        </authorList>
    </citation>
    <scope>NUCLEOTIDE SEQUENCE</scope>
</reference>
<dbReference type="PROSITE" id="PS01178">
    <property type="entry name" value="ANAPHYLATOXIN_2"/>
    <property type="match status" value="1"/>
</dbReference>
<dbReference type="Pfam" id="PF01835">
    <property type="entry name" value="MG2"/>
    <property type="match status" value="1"/>
</dbReference>
<dbReference type="Gene3D" id="2.60.40.1940">
    <property type="match status" value="1"/>
</dbReference>
<dbReference type="InterPro" id="IPR011625">
    <property type="entry name" value="A2M_N_BRD"/>
</dbReference>
<accession>A0A8X6M3F9</accession>
<dbReference type="InterPro" id="IPR013783">
    <property type="entry name" value="Ig-like_fold"/>
</dbReference>
<dbReference type="Pfam" id="PF07703">
    <property type="entry name" value="A2M_BRD"/>
    <property type="match status" value="1"/>
</dbReference>
<keyword evidence="2" id="KW-0964">Secreted</keyword>
<evidence type="ECO:0000259" key="6">
    <source>
        <dbReference type="PROSITE" id="PS50994"/>
    </source>
</evidence>